<evidence type="ECO:0008006" key="3">
    <source>
        <dbReference type="Google" id="ProtNLM"/>
    </source>
</evidence>
<proteinExistence type="predicted"/>
<reference evidence="1" key="1">
    <citation type="submission" date="2022-11" db="EMBL/GenBank/DDBJ databases">
        <title>Dental biofilm bacteria. Genome sequencing and assembly.</title>
        <authorList>
            <person name="Robertsson C."/>
        </authorList>
    </citation>
    <scope>NUCLEOTIDE SEQUENCE</scope>
    <source>
        <strain evidence="1">CW</strain>
    </source>
</reference>
<accession>A0AA47FFN8</accession>
<evidence type="ECO:0000313" key="2">
    <source>
        <dbReference type="Proteomes" id="UP001163127"/>
    </source>
</evidence>
<evidence type="ECO:0000313" key="1">
    <source>
        <dbReference type="EMBL" id="WAL42473.1"/>
    </source>
</evidence>
<protein>
    <recommendedName>
        <fullName evidence="3">GRAM domain-containing protein</fullName>
    </recommendedName>
</protein>
<dbReference type="RefSeq" id="WP_256700482.1">
    <property type="nucleotide sequence ID" value="NZ_CP113787.1"/>
</dbReference>
<organism evidence="1 2">
    <name type="scientific">Actinomyces naeslundii</name>
    <dbReference type="NCBI Taxonomy" id="1655"/>
    <lineage>
        <taxon>Bacteria</taxon>
        <taxon>Bacillati</taxon>
        <taxon>Actinomycetota</taxon>
        <taxon>Actinomycetes</taxon>
        <taxon>Actinomycetales</taxon>
        <taxon>Actinomycetaceae</taxon>
        <taxon>Actinomyces</taxon>
    </lineage>
</organism>
<dbReference type="Proteomes" id="UP001163127">
    <property type="component" value="Chromosome"/>
</dbReference>
<name>A0AA47FFN8_ACTNA</name>
<dbReference type="AlphaFoldDB" id="A0AA47FFN8"/>
<gene>
    <name evidence="1" type="ORF">OFA60_10490</name>
</gene>
<dbReference type="EMBL" id="CP113787">
    <property type="protein sequence ID" value="WAL42473.1"/>
    <property type="molecule type" value="Genomic_DNA"/>
</dbReference>
<sequence length="130" mass="14191">MTMTPDAQVLLRVPANHLDRPASASERFISLPAILTGARGRVARGGHLLVTTTEVVFEPHAMNLNSDRSRLHIPIAEILSARPKVFILHVTVVISTARGGDLEFVTWSRKKIIAAIQQARAAQGLPLLMQ</sequence>